<dbReference type="Proteomes" id="UP001054945">
    <property type="component" value="Unassembled WGS sequence"/>
</dbReference>
<evidence type="ECO:0000313" key="3">
    <source>
        <dbReference type="Proteomes" id="UP001054945"/>
    </source>
</evidence>
<evidence type="ECO:0000256" key="1">
    <source>
        <dbReference type="SAM" id="Phobius"/>
    </source>
</evidence>
<accession>A0AAV4V5P8</accession>
<comment type="caution">
    <text evidence="2">The sequence shown here is derived from an EMBL/GenBank/DDBJ whole genome shotgun (WGS) entry which is preliminary data.</text>
</comment>
<gene>
    <name evidence="2" type="ORF">CEXT_315691</name>
</gene>
<proteinExistence type="predicted"/>
<reference evidence="2 3" key="1">
    <citation type="submission" date="2021-06" db="EMBL/GenBank/DDBJ databases">
        <title>Caerostris extrusa draft genome.</title>
        <authorList>
            <person name="Kono N."/>
            <person name="Arakawa K."/>
        </authorList>
    </citation>
    <scope>NUCLEOTIDE SEQUENCE [LARGE SCALE GENOMIC DNA]</scope>
</reference>
<keyword evidence="1" id="KW-0812">Transmembrane</keyword>
<sequence>MILDQLEEKDAHQMLGIILLMYGAIGSLLRNSSKGWTLTTTYGQARCRGKIRTSIIGVIQSNQKTKDQMISKIIQEVLRGNMEEHLPSIVAESIKEALP</sequence>
<dbReference type="EMBL" id="BPLR01014004">
    <property type="protein sequence ID" value="GIY65560.1"/>
    <property type="molecule type" value="Genomic_DNA"/>
</dbReference>
<organism evidence="2 3">
    <name type="scientific">Caerostris extrusa</name>
    <name type="common">Bark spider</name>
    <name type="synonym">Caerostris bankana</name>
    <dbReference type="NCBI Taxonomy" id="172846"/>
    <lineage>
        <taxon>Eukaryota</taxon>
        <taxon>Metazoa</taxon>
        <taxon>Ecdysozoa</taxon>
        <taxon>Arthropoda</taxon>
        <taxon>Chelicerata</taxon>
        <taxon>Arachnida</taxon>
        <taxon>Araneae</taxon>
        <taxon>Araneomorphae</taxon>
        <taxon>Entelegynae</taxon>
        <taxon>Araneoidea</taxon>
        <taxon>Araneidae</taxon>
        <taxon>Caerostris</taxon>
    </lineage>
</organism>
<keyword evidence="1" id="KW-1133">Transmembrane helix</keyword>
<evidence type="ECO:0000313" key="2">
    <source>
        <dbReference type="EMBL" id="GIY65560.1"/>
    </source>
</evidence>
<name>A0AAV4V5P8_CAEEX</name>
<dbReference type="AlphaFoldDB" id="A0AAV4V5P8"/>
<keyword evidence="3" id="KW-1185">Reference proteome</keyword>
<protein>
    <submittedName>
        <fullName evidence="2">Uncharacterized protein</fullName>
    </submittedName>
</protein>
<keyword evidence="1" id="KW-0472">Membrane</keyword>
<feature type="transmembrane region" description="Helical" evidence="1">
    <location>
        <begin position="12"/>
        <end position="29"/>
    </location>
</feature>